<accession>A0A840NCF9</accession>
<dbReference type="Gene3D" id="3.40.50.300">
    <property type="entry name" value="P-loop containing nucleotide triphosphate hydrolases"/>
    <property type="match status" value="1"/>
</dbReference>
<evidence type="ECO:0000256" key="1">
    <source>
        <dbReference type="SAM" id="Phobius"/>
    </source>
</evidence>
<feature type="transmembrane region" description="Helical" evidence="1">
    <location>
        <begin position="511"/>
        <end position="529"/>
    </location>
</feature>
<feature type="transmembrane region" description="Helical" evidence="1">
    <location>
        <begin position="560"/>
        <end position="588"/>
    </location>
</feature>
<feature type="domain" description="NACHT" evidence="2">
    <location>
        <begin position="116"/>
        <end position="268"/>
    </location>
</feature>
<dbReference type="EMBL" id="JACHIV010000001">
    <property type="protein sequence ID" value="MBB5067029.1"/>
    <property type="molecule type" value="Genomic_DNA"/>
</dbReference>
<feature type="transmembrane region" description="Helical" evidence="1">
    <location>
        <begin position="442"/>
        <end position="473"/>
    </location>
</feature>
<keyword evidence="1" id="KW-1133">Transmembrane helix</keyword>
<keyword evidence="1" id="KW-0812">Transmembrane</keyword>
<protein>
    <recommendedName>
        <fullName evidence="2">NACHT domain-containing protein</fullName>
    </recommendedName>
</protein>
<keyword evidence="1" id="KW-0472">Membrane</keyword>
<keyword evidence="4" id="KW-1185">Reference proteome</keyword>
<evidence type="ECO:0000313" key="3">
    <source>
        <dbReference type="EMBL" id="MBB5067029.1"/>
    </source>
</evidence>
<dbReference type="SUPFAM" id="SSF52540">
    <property type="entry name" value="P-loop containing nucleoside triphosphate hydrolases"/>
    <property type="match status" value="1"/>
</dbReference>
<comment type="caution">
    <text evidence="3">The sequence shown here is derived from an EMBL/GenBank/DDBJ whole genome shotgun (WGS) entry which is preliminary data.</text>
</comment>
<feature type="transmembrane region" description="Helical" evidence="1">
    <location>
        <begin position="643"/>
        <end position="670"/>
    </location>
</feature>
<organism evidence="3 4">
    <name type="scientific">Saccharopolyspora gloriosae</name>
    <dbReference type="NCBI Taxonomy" id="455344"/>
    <lineage>
        <taxon>Bacteria</taxon>
        <taxon>Bacillati</taxon>
        <taxon>Actinomycetota</taxon>
        <taxon>Actinomycetes</taxon>
        <taxon>Pseudonocardiales</taxon>
        <taxon>Pseudonocardiaceae</taxon>
        <taxon>Saccharopolyspora</taxon>
    </lineage>
</organism>
<dbReference type="AlphaFoldDB" id="A0A840NCF9"/>
<dbReference type="InterPro" id="IPR027417">
    <property type="entry name" value="P-loop_NTPase"/>
</dbReference>
<proteinExistence type="predicted"/>
<name>A0A840NCF9_9PSEU</name>
<sequence length="718" mass="78719">MVSHNEVWASVAGNVFQAGAVHGDVVMLPREHRQGVDALQAELIRHLAGEVRTQSAQELRQWGIRDRDALSVRWHTATEDLLDHWENIHGSSEVLSLAGHFTAIRTTYKAIQSKRLVILGGAGTGKTVLAHRLILDLIGDADPVPVLFSLSEWNPATGLSRWIGQQLARDFSFLGASEIITGKRQADLLVERGLILPVLDGFDELPEQHRRAAIGEISRFDVPLILTSRPDEYARATRGVKAIGGAAAIELENLSLEDAHHYLRRRVSRTRSVEWDAVFDHLRTQPDDTASRNLARVLTTPLMVTLAETVHGNSRDHRPPALLDSLQFPSSEAIEDHLLGAYLDAVYERRTRGGDAEGLSPGSYRARRWLGYLANHLEDRNAHDLDWWRLPVTLRRSTRILVTSAGLALVLGMIGHGVYWSGYAMLAMFGSDVFSKGMFGEVAGFALSASGYAFGLTFWITGGLATGMAVGLVNESKFVRGRLGREPERLRLFARRQGRAQRSWLTRVKNFFSESAGGFVVAIAIGIMVESGGGLAATPLHRISVGVFGGIADGIASSSIYAFLVGLGCGVILGLVYGLVNVVVTALGDPFGPDATTPWVLLARDRVVTLVRTVTVVLVVGLVVGFMYGSIVVDFEEGFEVGIGIAILSGLARIALSAWGIWLLFVRLWLPLTGRLPWRPKLFLEDAYRRGVLRRNGASYQFRHARIRDHLRGGRGVE</sequence>
<feature type="transmembrane region" description="Helical" evidence="1">
    <location>
        <begin position="400"/>
        <end position="422"/>
    </location>
</feature>
<reference evidence="3 4" key="1">
    <citation type="submission" date="2020-08" db="EMBL/GenBank/DDBJ databases">
        <title>Sequencing the genomes of 1000 actinobacteria strains.</title>
        <authorList>
            <person name="Klenk H.-P."/>
        </authorList>
    </citation>
    <scope>NUCLEOTIDE SEQUENCE [LARGE SCALE GENOMIC DNA]</scope>
    <source>
        <strain evidence="3 4">DSM 45582</strain>
    </source>
</reference>
<evidence type="ECO:0000259" key="2">
    <source>
        <dbReference type="Pfam" id="PF05729"/>
    </source>
</evidence>
<dbReference type="Pfam" id="PF05729">
    <property type="entry name" value="NACHT"/>
    <property type="match status" value="1"/>
</dbReference>
<evidence type="ECO:0000313" key="4">
    <source>
        <dbReference type="Proteomes" id="UP000580474"/>
    </source>
</evidence>
<dbReference type="RefSeq" id="WP_184476211.1">
    <property type="nucleotide sequence ID" value="NZ_JACHIV010000001.1"/>
</dbReference>
<dbReference type="Proteomes" id="UP000580474">
    <property type="component" value="Unassembled WGS sequence"/>
</dbReference>
<gene>
    <name evidence="3" type="ORF">BJ969_000117</name>
</gene>
<dbReference type="InterPro" id="IPR007111">
    <property type="entry name" value="NACHT_NTPase"/>
</dbReference>
<feature type="transmembrane region" description="Helical" evidence="1">
    <location>
        <begin position="609"/>
        <end position="631"/>
    </location>
</feature>